<protein>
    <submittedName>
        <fullName evidence="1">Uncharacterized protein</fullName>
    </submittedName>
</protein>
<organism evidence="1 2">
    <name type="scientific">Cuscuta epithymum</name>
    <dbReference type="NCBI Taxonomy" id="186058"/>
    <lineage>
        <taxon>Eukaryota</taxon>
        <taxon>Viridiplantae</taxon>
        <taxon>Streptophyta</taxon>
        <taxon>Embryophyta</taxon>
        <taxon>Tracheophyta</taxon>
        <taxon>Spermatophyta</taxon>
        <taxon>Magnoliopsida</taxon>
        <taxon>eudicotyledons</taxon>
        <taxon>Gunneridae</taxon>
        <taxon>Pentapetalae</taxon>
        <taxon>asterids</taxon>
        <taxon>lamiids</taxon>
        <taxon>Solanales</taxon>
        <taxon>Convolvulaceae</taxon>
        <taxon>Cuscuteae</taxon>
        <taxon>Cuscuta</taxon>
        <taxon>Cuscuta subgen. Cuscuta</taxon>
    </lineage>
</organism>
<proteinExistence type="predicted"/>
<reference evidence="1" key="1">
    <citation type="submission" date="2022-07" db="EMBL/GenBank/DDBJ databases">
        <authorList>
            <person name="Macas J."/>
            <person name="Novak P."/>
            <person name="Neumann P."/>
        </authorList>
    </citation>
    <scope>NUCLEOTIDE SEQUENCE</scope>
</reference>
<gene>
    <name evidence="1" type="ORF">CEPIT_LOCUS21412</name>
</gene>
<evidence type="ECO:0000313" key="2">
    <source>
        <dbReference type="Proteomes" id="UP001152523"/>
    </source>
</evidence>
<dbReference type="EMBL" id="CAMAPF010000268">
    <property type="protein sequence ID" value="CAH9116179.1"/>
    <property type="molecule type" value="Genomic_DNA"/>
</dbReference>
<dbReference type="AlphaFoldDB" id="A0AAV0E6Z8"/>
<name>A0AAV0E6Z8_9ASTE</name>
<dbReference type="Proteomes" id="UP001152523">
    <property type="component" value="Unassembled WGS sequence"/>
</dbReference>
<evidence type="ECO:0000313" key="1">
    <source>
        <dbReference type="EMBL" id="CAH9116179.1"/>
    </source>
</evidence>
<sequence length="81" mass="9865">MYRECAHIKVLNWLNLRTIIENMRSNYGLFFAERALSRENTNVKPCQIFREGKYIFKKLPHEKLDRKKLCRMPDVYVRESN</sequence>
<comment type="caution">
    <text evidence="1">The sequence shown here is derived from an EMBL/GenBank/DDBJ whole genome shotgun (WGS) entry which is preliminary data.</text>
</comment>
<keyword evidence="2" id="KW-1185">Reference proteome</keyword>
<accession>A0AAV0E6Z8</accession>